<feature type="transmembrane region" description="Helical" evidence="5">
    <location>
        <begin position="275"/>
        <end position="293"/>
    </location>
</feature>
<dbReference type="GO" id="GO:0005230">
    <property type="term" value="F:extracellular ligand-gated monoatomic ion channel activity"/>
    <property type="evidence" value="ECO:0007669"/>
    <property type="project" value="InterPro"/>
</dbReference>
<dbReference type="InterPro" id="IPR018000">
    <property type="entry name" value="Neurotransmitter_ion_chnl_CS"/>
</dbReference>
<keyword evidence="2 5" id="KW-0812">Transmembrane</keyword>
<protein>
    <submittedName>
        <fullName evidence="8">Uncharacterized protein</fullName>
    </submittedName>
</protein>
<dbReference type="CDD" id="cd19051">
    <property type="entry name" value="LGIC_TM_cation"/>
    <property type="match status" value="1"/>
</dbReference>
<evidence type="ECO:0000256" key="2">
    <source>
        <dbReference type="ARBA" id="ARBA00022692"/>
    </source>
</evidence>
<comment type="similarity">
    <text evidence="5">Belongs to the ligand-gated ion channel (TC 1.A.9) family.</text>
</comment>
<dbReference type="InterPro" id="IPR036734">
    <property type="entry name" value="Neur_chan_lig-bd_sf"/>
</dbReference>
<feature type="domain" description="Neurotransmitter-gated ion-channel transmembrane" evidence="7">
    <location>
        <begin position="252"/>
        <end position="378"/>
    </location>
</feature>
<evidence type="ECO:0000256" key="5">
    <source>
        <dbReference type="RuleBase" id="RU000687"/>
    </source>
</evidence>
<dbReference type="Proteomes" id="UP000887568">
    <property type="component" value="Unplaced"/>
</dbReference>
<evidence type="ECO:0000256" key="1">
    <source>
        <dbReference type="ARBA" id="ARBA00004141"/>
    </source>
</evidence>
<dbReference type="InterPro" id="IPR006202">
    <property type="entry name" value="Neur_chan_lig-bd"/>
</dbReference>
<keyword evidence="5" id="KW-0406">Ion transport</keyword>
<comment type="subcellular location">
    <subcellularLocation>
        <location evidence="1">Membrane</location>
        <topology evidence="1">Multi-pass membrane protein</topology>
    </subcellularLocation>
</comment>
<feature type="transmembrane region" description="Helical" evidence="5">
    <location>
        <begin position="428"/>
        <end position="451"/>
    </location>
</feature>
<organism evidence="8 9">
    <name type="scientific">Patiria miniata</name>
    <name type="common">Bat star</name>
    <name type="synonym">Asterina miniata</name>
    <dbReference type="NCBI Taxonomy" id="46514"/>
    <lineage>
        <taxon>Eukaryota</taxon>
        <taxon>Metazoa</taxon>
        <taxon>Echinodermata</taxon>
        <taxon>Eleutherozoa</taxon>
        <taxon>Asterozoa</taxon>
        <taxon>Asteroidea</taxon>
        <taxon>Valvatacea</taxon>
        <taxon>Valvatida</taxon>
        <taxon>Asterinidae</taxon>
        <taxon>Patiria</taxon>
    </lineage>
</organism>
<feature type="signal peptide" evidence="5">
    <location>
        <begin position="1"/>
        <end position="23"/>
    </location>
</feature>
<name>A0A914BDI6_PATMI</name>
<proteinExistence type="inferred from homology"/>
<dbReference type="InterPro" id="IPR006029">
    <property type="entry name" value="Neurotrans-gated_channel_TM"/>
</dbReference>
<dbReference type="InterPro" id="IPR036719">
    <property type="entry name" value="Neuro-gated_channel_TM_sf"/>
</dbReference>
<reference evidence="8" key="1">
    <citation type="submission" date="2022-11" db="UniProtKB">
        <authorList>
            <consortium name="EnsemblMetazoa"/>
        </authorList>
    </citation>
    <scope>IDENTIFICATION</scope>
</reference>
<dbReference type="AlphaFoldDB" id="A0A914BDI6"/>
<dbReference type="PROSITE" id="PS00236">
    <property type="entry name" value="NEUROTR_ION_CHANNEL"/>
    <property type="match status" value="1"/>
</dbReference>
<sequence>MAHQRTTWLLLLSALLIISVAEASHASNDSNAYAERRLRQILLRSGEYDAKERPVLLSNKPVDVEVSMAMYALISLDEKEQVLKGASWIIMEWYDYRIHWDPEMYGNLRFLSLGMDDIWTPKILLTNTASEKIENPIQESVFRALASWDGNVTLEGPIIHETSCEMKMSHFPFDRQNCSLVISTQNTPKCIVNLANGPATRIVMNEATSQWQALNFTAETTAQEFQYKAYSKVIFYLVVKRLPYHYLLNIALPSAILTFISLGVFWLTPESGERISMAVSLLLGQAVFWLVTAESLPPTGGEGTPLLLDCIEYNFIVGGLAILLSVVTVGLQHQPGPLRGRFRRKLFLQILPLVVCLQSRGRGKVNDDDSRFDEKDEKLKMTSDMVKIVSLSDKDGRVIQKTKGYSNVDVSRNGLDDMKLVAAILDRLFFLVAAIIFTCGNVKLIACLVHGM</sequence>
<dbReference type="SUPFAM" id="SSF90112">
    <property type="entry name" value="Neurotransmitter-gated ion-channel transmembrane pore"/>
    <property type="match status" value="1"/>
</dbReference>
<evidence type="ECO:0000259" key="6">
    <source>
        <dbReference type="Pfam" id="PF02931"/>
    </source>
</evidence>
<feature type="transmembrane region" description="Helical" evidence="5">
    <location>
        <begin position="246"/>
        <end position="268"/>
    </location>
</feature>
<dbReference type="GeneID" id="119741992"/>
<evidence type="ECO:0000256" key="3">
    <source>
        <dbReference type="ARBA" id="ARBA00022989"/>
    </source>
</evidence>
<dbReference type="RefSeq" id="XP_038073910.1">
    <property type="nucleotide sequence ID" value="XM_038217982.1"/>
</dbReference>
<keyword evidence="5" id="KW-0732">Signal</keyword>
<dbReference type="CDD" id="cd18989">
    <property type="entry name" value="LGIC_ECD_cation"/>
    <property type="match status" value="1"/>
</dbReference>
<dbReference type="OrthoDB" id="5809364at2759"/>
<feature type="chain" id="PRO_5038166547" evidence="5">
    <location>
        <begin position="24"/>
        <end position="452"/>
    </location>
</feature>
<dbReference type="FunFam" id="2.70.170.10:FF:000028">
    <property type="entry name" value="AcetylCholine Receptor"/>
    <property type="match status" value="1"/>
</dbReference>
<dbReference type="SUPFAM" id="SSF63712">
    <property type="entry name" value="Nicotinic receptor ligand binding domain-like"/>
    <property type="match status" value="1"/>
</dbReference>
<dbReference type="PRINTS" id="PR00252">
    <property type="entry name" value="NRIONCHANNEL"/>
</dbReference>
<feature type="domain" description="Neurotransmitter-gated ion-channel ligand-binding" evidence="6">
    <location>
        <begin position="37"/>
        <end position="242"/>
    </location>
</feature>
<keyword evidence="5" id="KW-0813">Transport</keyword>
<keyword evidence="3 5" id="KW-1133">Transmembrane helix</keyword>
<dbReference type="Gene3D" id="1.20.58.390">
    <property type="entry name" value="Neurotransmitter-gated ion-channel transmembrane domain"/>
    <property type="match status" value="1"/>
</dbReference>
<keyword evidence="5" id="KW-0407">Ion channel</keyword>
<feature type="transmembrane region" description="Helical" evidence="5">
    <location>
        <begin position="313"/>
        <end position="331"/>
    </location>
</feature>
<keyword evidence="9" id="KW-1185">Reference proteome</keyword>
<dbReference type="InterPro" id="IPR038050">
    <property type="entry name" value="Neuro_actylchol_rec"/>
</dbReference>
<evidence type="ECO:0000313" key="9">
    <source>
        <dbReference type="Proteomes" id="UP000887568"/>
    </source>
</evidence>
<accession>A0A914BDI6</accession>
<evidence type="ECO:0000313" key="8">
    <source>
        <dbReference type="EnsemblMetazoa" id="XP_038073910.1"/>
    </source>
</evidence>
<dbReference type="GO" id="GO:0004888">
    <property type="term" value="F:transmembrane signaling receptor activity"/>
    <property type="evidence" value="ECO:0007669"/>
    <property type="project" value="InterPro"/>
</dbReference>
<evidence type="ECO:0000259" key="7">
    <source>
        <dbReference type="Pfam" id="PF02932"/>
    </source>
</evidence>
<dbReference type="EnsemblMetazoa" id="XM_038217982.1">
    <property type="protein sequence ID" value="XP_038073910.1"/>
    <property type="gene ID" value="LOC119741992"/>
</dbReference>
<dbReference type="Pfam" id="PF02931">
    <property type="entry name" value="Neur_chan_LBD"/>
    <property type="match status" value="1"/>
</dbReference>
<keyword evidence="4 5" id="KW-0472">Membrane</keyword>
<dbReference type="Pfam" id="PF02932">
    <property type="entry name" value="Neur_chan_memb"/>
    <property type="match status" value="1"/>
</dbReference>
<evidence type="ECO:0000256" key="4">
    <source>
        <dbReference type="ARBA" id="ARBA00023136"/>
    </source>
</evidence>
<dbReference type="Gene3D" id="2.70.170.10">
    <property type="entry name" value="Neurotransmitter-gated ion-channel ligand-binding domain"/>
    <property type="match status" value="1"/>
</dbReference>
<dbReference type="OMA" id="IHETSCE"/>
<dbReference type="PANTHER" id="PTHR18945">
    <property type="entry name" value="NEUROTRANSMITTER GATED ION CHANNEL"/>
    <property type="match status" value="1"/>
</dbReference>
<dbReference type="InterPro" id="IPR006201">
    <property type="entry name" value="Neur_channel"/>
</dbReference>
<dbReference type="GO" id="GO:0016020">
    <property type="term" value="C:membrane"/>
    <property type="evidence" value="ECO:0007669"/>
    <property type="project" value="UniProtKB-SubCell"/>
</dbReference>